<dbReference type="InterPro" id="IPR009078">
    <property type="entry name" value="Ferritin-like_SF"/>
</dbReference>
<dbReference type="EMBL" id="CP017754">
    <property type="protein sequence ID" value="AOZ04609.1"/>
    <property type="molecule type" value="Genomic_DNA"/>
</dbReference>
<proteinExistence type="predicted"/>
<dbReference type="InterPro" id="IPR016516">
    <property type="entry name" value="UCP07580"/>
</dbReference>
<dbReference type="PANTHER" id="PTHR39456:SF1">
    <property type="entry name" value="METAL-DEPENDENT HYDROLASE"/>
    <property type="match status" value="1"/>
</dbReference>
<evidence type="ECO:0000256" key="1">
    <source>
        <dbReference type="SAM" id="Phobius"/>
    </source>
</evidence>
<organism evidence="2 3">
    <name type="scientific">Cupriavidus malaysiensis</name>
    <dbReference type="NCBI Taxonomy" id="367825"/>
    <lineage>
        <taxon>Bacteria</taxon>
        <taxon>Pseudomonadati</taxon>
        <taxon>Pseudomonadota</taxon>
        <taxon>Betaproteobacteria</taxon>
        <taxon>Burkholderiales</taxon>
        <taxon>Burkholderiaceae</taxon>
        <taxon>Cupriavidus</taxon>
    </lineage>
</organism>
<dbReference type="Proteomes" id="UP000177515">
    <property type="component" value="Chromosome 1"/>
</dbReference>
<dbReference type="GO" id="GO:0016787">
    <property type="term" value="F:hydrolase activity"/>
    <property type="evidence" value="ECO:0007669"/>
    <property type="project" value="UniProtKB-KW"/>
</dbReference>
<dbReference type="Pfam" id="PF10118">
    <property type="entry name" value="Metal_hydrol"/>
    <property type="match status" value="1"/>
</dbReference>
<dbReference type="PIRSF" id="PIRSF007580">
    <property type="entry name" value="UCP07580"/>
    <property type="match status" value="1"/>
</dbReference>
<sequence length="289" mass="33471">MMPIRRDVHPHLPPERIGDWHRLGPHVTHFVNALSIFFPAGERFFMDSVRNYRDQVDDPELKRAIAGFIGQEAMHTREHMLYNKLMDDAGLPASRLDGMVWKLLDLLRKILPKSWQLAHTIALEHYTAMLAGGLLADERHLGGSEPGYRQVWTWHALEETEHKAVAYDVWNAVIKPGPYRYFLRTFTMLTTTVTFWAMVFVFHVRLVMADKQCKHKLLGFGRVMHFLWGSPGVLRKMIPEWFDYFRPGFHPWDDDNRAQLARIDPLIAEIEANAIRHGASTRAPSVRAA</sequence>
<feature type="transmembrane region" description="Helical" evidence="1">
    <location>
        <begin position="181"/>
        <end position="204"/>
    </location>
</feature>
<keyword evidence="3" id="KW-1185">Reference proteome</keyword>
<dbReference type="PANTHER" id="PTHR39456">
    <property type="entry name" value="METAL-DEPENDENT HYDROLASE"/>
    <property type="match status" value="1"/>
</dbReference>
<keyword evidence="1" id="KW-0812">Transmembrane</keyword>
<accession>A0ABN4TG13</accession>
<evidence type="ECO:0000313" key="3">
    <source>
        <dbReference type="Proteomes" id="UP000177515"/>
    </source>
</evidence>
<name>A0ABN4TG13_9BURK</name>
<keyword evidence="2" id="KW-0378">Hydrolase</keyword>
<keyword evidence="1" id="KW-1133">Transmembrane helix</keyword>
<gene>
    <name evidence="2" type="ORF">BKK80_01185</name>
</gene>
<dbReference type="SUPFAM" id="SSF47240">
    <property type="entry name" value="Ferritin-like"/>
    <property type="match status" value="1"/>
</dbReference>
<evidence type="ECO:0000313" key="2">
    <source>
        <dbReference type="EMBL" id="AOZ04609.1"/>
    </source>
</evidence>
<reference evidence="2 3" key="1">
    <citation type="submission" date="2016-10" db="EMBL/GenBank/DDBJ databases">
        <title>Complete genome sequences of three Cupriavidus strains isolated from various Malaysian environments.</title>
        <authorList>
            <person name="Abdullah A.A.-A."/>
            <person name="Shafie N.A.H."/>
            <person name="Lau N.S."/>
        </authorList>
    </citation>
    <scope>NUCLEOTIDE SEQUENCE [LARGE SCALE GENOMIC DNA]</scope>
    <source>
        <strain evidence="2 3">USMAA1020</strain>
    </source>
</reference>
<protein>
    <submittedName>
        <fullName evidence="2">Metal-dependent hydrolase</fullName>
    </submittedName>
</protein>
<keyword evidence="1" id="KW-0472">Membrane</keyword>
<dbReference type="RefSeq" id="WP_071037707.1">
    <property type="nucleotide sequence ID" value="NZ_CP017754.1"/>
</dbReference>